<name>A0A3P9LR33_ORYLA</name>
<dbReference type="Gene3D" id="3.30.420.10">
    <property type="entry name" value="Ribonuclease H-like superfamily/Ribonuclease H"/>
    <property type="match status" value="1"/>
</dbReference>
<evidence type="ECO:0008006" key="3">
    <source>
        <dbReference type="Google" id="ProtNLM"/>
    </source>
</evidence>
<proteinExistence type="predicted"/>
<protein>
    <recommendedName>
        <fullName evidence="3">Tc1-like transposase DDE domain-containing protein</fullName>
    </recommendedName>
</protein>
<reference evidence="1 2" key="2">
    <citation type="submission" date="2017-04" db="EMBL/GenBank/DDBJ databases">
        <title>CpG methylation of centromeres and impact of large insertions on vertebrate speciation.</title>
        <authorList>
            <person name="Ichikawa K."/>
            <person name="Yoshimura J."/>
            <person name="Morishita S."/>
        </authorList>
    </citation>
    <scope>NUCLEOTIDE SEQUENCE</scope>
    <source>
        <strain evidence="1 2">HNI</strain>
    </source>
</reference>
<sequence length="114" mass="12503">TIKVRRVNAEAQGQPLVNPGVRAKLIGFSLMAQLLNVLIPEKSLNPSSFHQHTPNFLFTDDNAPPHGARIVTAGLQEVGLPNMVWPTMTSDLNLIEPLLQLQPVLKVVVVLTEH</sequence>
<dbReference type="Proteomes" id="UP000265180">
    <property type="component" value="Chromosome 6"/>
</dbReference>
<reference evidence="1" key="3">
    <citation type="submission" date="2025-08" db="UniProtKB">
        <authorList>
            <consortium name="Ensembl"/>
        </authorList>
    </citation>
    <scope>IDENTIFICATION</scope>
    <source>
        <strain evidence="1">HNI</strain>
    </source>
</reference>
<organism evidence="1 2">
    <name type="scientific">Oryzias latipes</name>
    <name type="common">Japanese rice fish</name>
    <name type="synonym">Japanese killifish</name>
    <dbReference type="NCBI Taxonomy" id="8090"/>
    <lineage>
        <taxon>Eukaryota</taxon>
        <taxon>Metazoa</taxon>
        <taxon>Chordata</taxon>
        <taxon>Craniata</taxon>
        <taxon>Vertebrata</taxon>
        <taxon>Euteleostomi</taxon>
        <taxon>Actinopterygii</taxon>
        <taxon>Neopterygii</taxon>
        <taxon>Teleostei</taxon>
        <taxon>Neoteleostei</taxon>
        <taxon>Acanthomorphata</taxon>
        <taxon>Ovalentaria</taxon>
        <taxon>Atherinomorphae</taxon>
        <taxon>Beloniformes</taxon>
        <taxon>Adrianichthyidae</taxon>
        <taxon>Oryziinae</taxon>
        <taxon>Oryzias</taxon>
    </lineage>
</organism>
<dbReference type="InterPro" id="IPR036397">
    <property type="entry name" value="RNaseH_sf"/>
</dbReference>
<evidence type="ECO:0000313" key="1">
    <source>
        <dbReference type="Ensembl" id="ENSORLP00020023087.1"/>
    </source>
</evidence>
<dbReference type="AlphaFoldDB" id="A0A3P9LR33"/>
<dbReference type="Ensembl" id="ENSORLT00020010459.1">
    <property type="protein sequence ID" value="ENSORLP00020023087.1"/>
    <property type="gene ID" value="ENSORLG00020003722.1"/>
</dbReference>
<reference evidence="1" key="4">
    <citation type="submission" date="2025-09" db="UniProtKB">
        <authorList>
            <consortium name="Ensembl"/>
        </authorList>
    </citation>
    <scope>IDENTIFICATION</scope>
    <source>
        <strain evidence="1">HNI</strain>
    </source>
</reference>
<dbReference type="GO" id="GO:0003676">
    <property type="term" value="F:nucleic acid binding"/>
    <property type="evidence" value="ECO:0007669"/>
    <property type="project" value="InterPro"/>
</dbReference>
<evidence type="ECO:0000313" key="2">
    <source>
        <dbReference type="Proteomes" id="UP000265180"/>
    </source>
</evidence>
<accession>A0A3P9LR33</accession>
<reference key="1">
    <citation type="journal article" date="2007" name="Nature">
        <title>The medaka draft genome and insights into vertebrate genome evolution.</title>
        <authorList>
            <person name="Kasahara M."/>
            <person name="Naruse K."/>
            <person name="Sasaki S."/>
            <person name="Nakatani Y."/>
            <person name="Qu W."/>
            <person name="Ahsan B."/>
            <person name="Yamada T."/>
            <person name="Nagayasu Y."/>
            <person name="Doi K."/>
            <person name="Kasai Y."/>
            <person name="Jindo T."/>
            <person name="Kobayashi D."/>
            <person name="Shimada A."/>
            <person name="Toyoda A."/>
            <person name="Kuroki Y."/>
            <person name="Fujiyama A."/>
            <person name="Sasaki T."/>
            <person name="Shimizu A."/>
            <person name="Asakawa S."/>
            <person name="Shimizu N."/>
            <person name="Hashimoto S."/>
            <person name="Yang J."/>
            <person name="Lee Y."/>
            <person name="Matsushima K."/>
            <person name="Sugano S."/>
            <person name="Sakaizumi M."/>
            <person name="Narita T."/>
            <person name="Ohishi K."/>
            <person name="Haga S."/>
            <person name="Ohta F."/>
            <person name="Nomoto H."/>
            <person name="Nogata K."/>
            <person name="Morishita T."/>
            <person name="Endo T."/>
            <person name="Shin-I T."/>
            <person name="Takeda H."/>
            <person name="Morishita S."/>
            <person name="Kohara Y."/>
        </authorList>
    </citation>
    <scope>NUCLEOTIDE SEQUENCE [LARGE SCALE GENOMIC DNA]</scope>
    <source>
        <strain>Hd-rR</strain>
    </source>
</reference>